<keyword evidence="1" id="KW-0233">DNA recombination</keyword>
<comment type="caution">
    <text evidence="3">The sequence shown here is derived from an EMBL/GenBank/DDBJ whole genome shotgun (WGS) entry which is preliminary data.</text>
</comment>
<evidence type="ECO:0000313" key="3">
    <source>
        <dbReference type="EMBL" id="PSR19930.1"/>
    </source>
</evidence>
<evidence type="ECO:0000313" key="4">
    <source>
        <dbReference type="Proteomes" id="UP000241848"/>
    </source>
</evidence>
<name>A0A2T2WCH4_9FIRM</name>
<feature type="domain" description="Tyr recombinase" evidence="2">
    <location>
        <begin position="1"/>
        <end position="78"/>
    </location>
</feature>
<dbReference type="Gene3D" id="1.10.443.10">
    <property type="entry name" value="Intergrase catalytic core"/>
    <property type="match status" value="1"/>
</dbReference>
<dbReference type="GO" id="GO:0015074">
    <property type="term" value="P:DNA integration"/>
    <property type="evidence" value="ECO:0007669"/>
    <property type="project" value="InterPro"/>
</dbReference>
<dbReference type="GO" id="GO:0006310">
    <property type="term" value="P:DNA recombination"/>
    <property type="evidence" value="ECO:0007669"/>
    <property type="project" value="UniProtKB-KW"/>
</dbReference>
<dbReference type="InterPro" id="IPR013762">
    <property type="entry name" value="Integrase-like_cat_sf"/>
</dbReference>
<dbReference type="GO" id="GO:0003677">
    <property type="term" value="F:DNA binding"/>
    <property type="evidence" value="ECO:0007669"/>
    <property type="project" value="InterPro"/>
</dbReference>
<dbReference type="SUPFAM" id="SSF56349">
    <property type="entry name" value="DNA breaking-rejoining enzymes"/>
    <property type="match status" value="1"/>
</dbReference>
<dbReference type="Pfam" id="PF00589">
    <property type="entry name" value="Phage_integrase"/>
    <property type="match status" value="1"/>
</dbReference>
<evidence type="ECO:0000256" key="1">
    <source>
        <dbReference type="ARBA" id="ARBA00023172"/>
    </source>
</evidence>
<dbReference type="InterPro" id="IPR002104">
    <property type="entry name" value="Integrase_catalytic"/>
</dbReference>
<feature type="non-terminal residue" evidence="3">
    <location>
        <position position="1"/>
    </location>
</feature>
<evidence type="ECO:0000259" key="2">
    <source>
        <dbReference type="PROSITE" id="PS51898"/>
    </source>
</evidence>
<reference evidence="3 4" key="1">
    <citation type="journal article" date="2014" name="BMC Genomics">
        <title>Comparison of environmental and isolate Sulfobacillus genomes reveals diverse carbon, sulfur, nitrogen, and hydrogen metabolisms.</title>
        <authorList>
            <person name="Justice N.B."/>
            <person name="Norman A."/>
            <person name="Brown C.T."/>
            <person name="Singh A."/>
            <person name="Thomas B.C."/>
            <person name="Banfield J.F."/>
        </authorList>
    </citation>
    <scope>NUCLEOTIDE SEQUENCE [LARGE SCALE GENOMIC DNA]</scope>
    <source>
        <strain evidence="3">AMDSBA3</strain>
    </source>
</reference>
<accession>A0A2T2WCH4</accession>
<sequence>HGRPLQRGQAWQILRDAARAVGLTDPIGTHTLRKTFGYFAYTSGVDLAIIQQILNHSSPGTTLAYIGIRREDRDKVYLGLNL</sequence>
<dbReference type="PROSITE" id="PS51898">
    <property type="entry name" value="TYR_RECOMBINASE"/>
    <property type="match status" value="1"/>
</dbReference>
<gene>
    <name evidence="3" type="ORF">C7B45_17515</name>
</gene>
<dbReference type="AlphaFoldDB" id="A0A2T2WCH4"/>
<protein>
    <submittedName>
        <fullName evidence="3">Site-specific integrase</fullName>
    </submittedName>
</protein>
<dbReference type="EMBL" id="PXYV01000113">
    <property type="protein sequence ID" value="PSR19930.1"/>
    <property type="molecule type" value="Genomic_DNA"/>
</dbReference>
<dbReference type="Proteomes" id="UP000241848">
    <property type="component" value="Unassembled WGS sequence"/>
</dbReference>
<dbReference type="InterPro" id="IPR011010">
    <property type="entry name" value="DNA_brk_join_enz"/>
</dbReference>
<proteinExistence type="predicted"/>
<organism evidence="3 4">
    <name type="scientific">Sulfobacillus acidophilus</name>
    <dbReference type="NCBI Taxonomy" id="53633"/>
    <lineage>
        <taxon>Bacteria</taxon>
        <taxon>Bacillati</taxon>
        <taxon>Bacillota</taxon>
        <taxon>Clostridia</taxon>
        <taxon>Eubacteriales</taxon>
        <taxon>Clostridiales Family XVII. Incertae Sedis</taxon>
        <taxon>Sulfobacillus</taxon>
    </lineage>
</organism>